<sequence>MVLAPKKRLLQIPTLFFLFLVFFFYRTTFDPGRDTAIDRALGIPRTLAANETLGFGAVLVVSKQGSRRRHALIQAANVTDIELTIPRQPKWTEEQLEDFSNGEDMAEHRGSMLAWLGHHNVLKWFLHSGLETALILEDDVDFDIRLRSVQIPLAARAARALLPPAKSRSMIAAWIGRYRGFSHYWGNPASWDLLYIGHCGDYFHPVSFEGIAQKPGGYNLSKIAHATYHDPTFPRPDELHPFTQSLMYKLRVPYNHRVLHRSQFPLCSFGYAVTRAAAERLLDDLAPARLLPTGPRAFDVALLQACVKGSETASPTPQQYIDSRPELRYKHKNASPGLRCWTVNPELFHHMPGESEIARVGEETHGAKTHLPPVDQAAQQIVRERNETANIGCGFWSGEFSFNDGDMQRLRFLREHVGRKGECLKPGRESI</sequence>
<feature type="transmembrane region" description="Helical" evidence="1">
    <location>
        <begin position="9"/>
        <end position="25"/>
    </location>
</feature>
<dbReference type="RefSeq" id="XP_033656293.1">
    <property type="nucleotide sequence ID" value="XM_033797829.1"/>
</dbReference>
<keyword evidence="3" id="KW-1185">Reference proteome</keyword>
<evidence type="ECO:0000313" key="3">
    <source>
        <dbReference type="Proteomes" id="UP000800097"/>
    </source>
</evidence>
<name>A0A6A6JR75_WESOR</name>
<evidence type="ECO:0000256" key="1">
    <source>
        <dbReference type="SAM" id="Phobius"/>
    </source>
</evidence>
<keyword evidence="1" id="KW-0472">Membrane</keyword>
<reference evidence="2" key="1">
    <citation type="journal article" date="2020" name="Stud. Mycol.">
        <title>101 Dothideomycetes genomes: a test case for predicting lifestyles and emergence of pathogens.</title>
        <authorList>
            <person name="Haridas S."/>
            <person name="Albert R."/>
            <person name="Binder M."/>
            <person name="Bloem J."/>
            <person name="Labutti K."/>
            <person name="Salamov A."/>
            <person name="Andreopoulos B."/>
            <person name="Baker S."/>
            <person name="Barry K."/>
            <person name="Bills G."/>
            <person name="Bluhm B."/>
            <person name="Cannon C."/>
            <person name="Castanera R."/>
            <person name="Culley D."/>
            <person name="Daum C."/>
            <person name="Ezra D."/>
            <person name="Gonzalez J."/>
            <person name="Henrissat B."/>
            <person name="Kuo A."/>
            <person name="Liang C."/>
            <person name="Lipzen A."/>
            <person name="Lutzoni F."/>
            <person name="Magnuson J."/>
            <person name="Mondo S."/>
            <person name="Nolan M."/>
            <person name="Ohm R."/>
            <person name="Pangilinan J."/>
            <person name="Park H.-J."/>
            <person name="Ramirez L."/>
            <person name="Alfaro M."/>
            <person name="Sun H."/>
            <person name="Tritt A."/>
            <person name="Yoshinaga Y."/>
            <person name="Zwiers L.-H."/>
            <person name="Turgeon B."/>
            <person name="Goodwin S."/>
            <person name="Spatafora J."/>
            <person name="Crous P."/>
            <person name="Grigoriev I."/>
        </authorList>
    </citation>
    <scope>NUCLEOTIDE SEQUENCE</scope>
    <source>
        <strain evidence="2">CBS 379.55</strain>
    </source>
</reference>
<protein>
    <recommendedName>
        <fullName evidence="4">Glycosyltransferase family 25 protein</fullName>
    </recommendedName>
</protein>
<dbReference type="EMBL" id="ML986487">
    <property type="protein sequence ID" value="KAF2278754.1"/>
    <property type="molecule type" value="Genomic_DNA"/>
</dbReference>
<dbReference type="Proteomes" id="UP000800097">
    <property type="component" value="Unassembled WGS sequence"/>
</dbReference>
<keyword evidence="1" id="KW-0812">Transmembrane</keyword>
<dbReference type="AlphaFoldDB" id="A0A6A6JR75"/>
<keyword evidence="1" id="KW-1133">Transmembrane helix</keyword>
<gene>
    <name evidence="2" type="ORF">EI97DRAFT_431006</name>
</gene>
<accession>A0A6A6JR75</accession>
<evidence type="ECO:0000313" key="2">
    <source>
        <dbReference type="EMBL" id="KAF2278754.1"/>
    </source>
</evidence>
<evidence type="ECO:0008006" key="4">
    <source>
        <dbReference type="Google" id="ProtNLM"/>
    </source>
</evidence>
<proteinExistence type="predicted"/>
<organism evidence="2 3">
    <name type="scientific">Westerdykella ornata</name>
    <dbReference type="NCBI Taxonomy" id="318751"/>
    <lineage>
        <taxon>Eukaryota</taxon>
        <taxon>Fungi</taxon>
        <taxon>Dikarya</taxon>
        <taxon>Ascomycota</taxon>
        <taxon>Pezizomycotina</taxon>
        <taxon>Dothideomycetes</taxon>
        <taxon>Pleosporomycetidae</taxon>
        <taxon>Pleosporales</taxon>
        <taxon>Sporormiaceae</taxon>
        <taxon>Westerdykella</taxon>
    </lineage>
</organism>
<dbReference type="OrthoDB" id="47375at2759"/>
<dbReference type="GeneID" id="54551004"/>